<feature type="transmembrane region" description="Helical" evidence="1">
    <location>
        <begin position="30"/>
        <end position="50"/>
    </location>
</feature>
<reference evidence="2 3" key="1">
    <citation type="submission" date="2010-08" db="EMBL/GenBank/DDBJ databases">
        <authorList>
            <person name="Weinstock G."/>
            <person name="Sodergren E."/>
            <person name="Clifton S."/>
            <person name="Fulton L."/>
            <person name="Fulton B."/>
            <person name="Courtney L."/>
            <person name="Fronick C."/>
            <person name="Harrison M."/>
            <person name="Strong C."/>
            <person name="Farmer C."/>
            <person name="Delahaunty K."/>
            <person name="Markovic C."/>
            <person name="Hall O."/>
            <person name="Minx P."/>
            <person name="Tomlinson C."/>
            <person name="Mitreva M."/>
            <person name="Hou S."/>
            <person name="Chen J."/>
            <person name="Wollam A."/>
            <person name="Pepin K.H."/>
            <person name="Johnson M."/>
            <person name="Bhonagiri V."/>
            <person name="Zhang X."/>
            <person name="Suruliraj S."/>
            <person name="Warren W."/>
            <person name="Chinwalla A."/>
            <person name="Mardis E.R."/>
            <person name="Wilson R.K."/>
        </authorList>
    </citation>
    <scope>NUCLEOTIDE SEQUENCE [LARGE SCALE GENOMIC DNA]</scope>
    <source>
        <strain evidence="2 3">F0204</strain>
    </source>
</reference>
<gene>
    <name evidence="2" type="ORF">HMPREF9430_01203</name>
</gene>
<organism evidence="2 3">
    <name type="scientific">Solobacterium moorei F0204</name>
    <dbReference type="NCBI Taxonomy" id="706433"/>
    <lineage>
        <taxon>Bacteria</taxon>
        <taxon>Bacillati</taxon>
        <taxon>Bacillota</taxon>
        <taxon>Erysipelotrichia</taxon>
        <taxon>Erysipelotrichales</taxon>
        <taxon>Erysipelotrichaceae</taxon>
        <taxon>Solobacterium</taxon>
    </lineage>
</organism>
<dbReference type="eggNOG" id="ENOG502ZPDZ">
    <property type="taxonomic scope" value="Bacteria"/>
</dbReference>
<keyword evidence="1" id="KW-1133">Transmembrane helix</keyword>
<dbReference type="SUPFAM" id="SSF69304">
    <property type="entry name" value="Tricorn protease N-terminal domain"/>
    <property type="match status" value="1"/>
</dbReference>
<keyword evidence="1" id="KW-0812">Transmembrane</keyword>
<sequence length="382" mass="44367">MLQGTRQEFKQIINLISIVDRRSWFMRKPFFIASLCCAILFIGGCTNTSVSSVDKFEVQEEKKNLIFQEEFTYNDGESDSSEFHRVEDDKAYISLERISANSTTSFFTNSIGYISLVDGSYHEIASFVDEDLRIWDYVADDNVILASTFNCGFYEVIYKNGDETKQIERNQIDNEFQIPIFKQIGTDIFYLSYATNREDKGVWTALKKIDLKTGEDRVLTEHFASVKDVPDYTLEISEHHLTYGIEENGKNIICDWNADEEKLIQIEVDFPVGKVVWSKGDEYITSDAKRSEAFLLDKNGEKKDRFNHLFNRVTSIGNGVFHTNDEDVVRYNEGVLTNYQYTNGKIKGFVFPKISNIDNQIYVYWADYKEHMIWIDKYILGE</sequence>
<comment type="caution">
    <text evidence="2">The sequence shown here is derived from an EMBL/GenBank/DDBJ whole genome shotgun (WGS) entry which is preliminary data.</text>
</comment>
<keyword evidence="1" id="KW-0472">Membrane</keyword>
<protein>
    <submittedName>
        <fullName evidence="2">Uncharacterized protein</fullName>
    </submittedName>
</protein>
<dbReference type="HOGENOM" id="CLU_723403_0_0_9"/>
<accession>E7MNT3</accession>
<name>E7MNT3_9FIRM</name>
<evidence type="ECO:0000313" key="2">
    <source>
        <dbReference type="EMBL" id="EFW24282.1"/>
    </source>
</evidence>
<evidence type="ECO:0000256" key="1">
    <source>
        <dbReference type="SAM" id="Phobius"/>
    </source>
</evidence>
<keyword evidence="3" id="KW-1185">Reference proteome</keyword>
<dbReference type="STRING" id="706433.HMPREF9430_01203"/>
<evidence type="ECO:0000313" key="3">
    <source>
        <dbReference type="Proteomes" id="UP000004097"/>
    </source>
</evidence>
<proteinExistence type="predicted"/>
<dbReference type="AlphaFoldDB" id="E7MNT3"/>
<dbReference type="EMBL" id="AECQ01000026">
    <property type="protein sequence ID" value="EFW24282.1"/>
    <property type="molecule type" value="Genomic_DNA"/>
</dbReference>
<dbReference type="Proteomes" id="UP000004097">
    <property type="component" value="Unassembled WGS sequence"/>
</dbReference>